<gene>
    <name evidence="2" type="ORF">AVEN_138430_1</name>
</gene>
<protein>
    <submittedName>
        <fullName evidence="2">Uncharacterized protein</fullName>
    </submittedName>
</protein>
<dbReference type="AlphaFoldDB" id="A0A4Y2WUK9"/>
<dbReference type="EMBL" id="BGPR01066679">
    <property type="protein sequence ID" value="GBO41165.1"/>
    <property type="molecule type" value="Genomic_DNA"/>
</dbReference>
<evidence type="ECO:0000256" key="1">
    <source>
        <dbReference type="SAM" id="MobiDB-lite"/>
    </source>
</evidence>
<proteinExistence type="predicted"/>
<comment type="caution">
    <text evidence="2">The sequence shown here is derived from an EMBL/GenBank/DDBJ whole genome shotgun (WGS) entry which is preliminary data.</text>
</comment>
<name>A0A4Y2WUK9_ARAVE</name>
<evidence type="ECO:0000313" key="2">
    <source>
        <dbReference type="EMBL" id="GBO41165.1"/>
    </source>
</evidence>
<reference evidence="2 3" key="1">
    <citation type="journal article" date="2019" name="Sci. Rep.">
        <title>Orb-weaving spider Araneus ventricosus genome elucidates the spidroin gene catalogue.</title>
        <authorList>
            <person name="Kono N."/>
            <person name="Nakamura H."/>
            <person name="Ohtoshi R."/>
            <person name="Moran D.A.P."/>
            <person name="Shinohara A."/>
            <person name="Yoshida Y."/>
            <person name="Fujiwara M."/>
            <person name="Mori M."/>
            <person name="Tomita M."/>
            <person name="Arakawa K."/>
        </authorList>
    </citation>
    <scope>NUCLEOTIDE SEQUENCE [LARGE SCALE GENOMIC DNA]</scope>
</reference>
<feature type="compositionally biased region" description="Basic and acidic residues" evidence="1">
    <location>
        <begin position="7"/>
        <end position="17"/>
    </location>
</feature>
<accession>A0A4Y2WUK9</accession>
<organism evidence="2 3">
    <name type="scientific">Araneus ventricosus</name>
    <name type="common">Orbweaver spider</name>
    <name type="synonym">Epeira ventricosa</name>
    <dbReference type="NCBI Taxonomy" id="182803"/>
    <lineage>
        <taxon>Eukaryota</taxon>
        <taxon>Metazoa</taxon>
        <taxon>Ecdysozoa</taxon>
        <taxon>Arthropoda</taxon>
        <taxon>Chelicerata</taxon>
        <taxon>Arachnida</taxon>
        <taxon>Araneae</taxon>
        <taxon>Araneomorphae</taxon>
        <taxon>Entelegynae</taxon>
        <taxon>Araneoidea</taxon>
        <taxon>Araneidae</taxon>
        <taxon>Araneus</taxon>
    </lineage>
</organism>
<sequence length="111" mass="11907">MVLAPAKPKEHGQHIDKIDDDDEADTGFDEHPVTVRNGVDLEFRVNICFVPPKIANCLPPRDGVLGDPALMQAIELTEIIEENYTGYPGCPGSPGSPLIPIELIPPSPGSP</sequence>
<feature type="region of interest" description="Disordered" evidence="1">
    <location>
        <begin position="1"/>
        <end position="31"/>
    </location>
</feature>
<evidence type="ECO:0000313" key="3">
    <source>
        <dbReference type="Proteomes" id="UP000499080"/>
    </source>
</evidence>
<feature type="compositionally biased region" description="Acidic residues" evidence="1">
    <location>
        <begin position="18"/>
        <end position="27"/>
    </location>
</feature>
<keyword evidence="3" id="KW-1185">Reference proteome</keyword>
<dbReference type="Proteomes" id="UP000499080">
    <property type="component" value="Unassembled WGS sequence"/>
</dbReference>